<dbReference type="OrthoDB" id="1524679at2"/>
<dbReference type="PANTHER" id="PTHR34585:SF22">
    <property type="entry name" value="HELIX-TURN-HELIX DOMAIN-CONTAINING PROTEIN"/>
    <property type="match status" value="1"/>
</dbReference>
<protein>
    <submittedName>
        <fullName evidence="2">Helix-turn-helix domain-containing protein</fullName>
    </submittedName>
</protein>
<feature type="domain" description="Helix-turn-helix" evidence="1">
    <location>
        <begin position="33"/>
        <end position="85"/>
    </location>
</feature>
<dbReference type="RefSeq" id="WP_089369423.1">
    <property type="nucleotide sequence ID" value="NZ_BMEP01000002.1"/>
</dbReference>
<sequence>MEVICLHDEAFYTLIDEVIDRIKEKNNTHDEIWITPERAMKLLNIKSKSTLQNLRDTGAITYTQPQRKIILYKYESVLEYLEKNSKQAF</sequence>
<dbReference type="Pfam" id="PF12728">
    <property type="entry name" value="HTH_17"/>
    <property type="match status" value="1"/>
</dbReference>
<gene>
    <name evidence="2" type="ORF">SAMN06265376_10141</name>
</gene>
<evidence type="ECO:0000313" key="3">
    <source>
        <dbReference type="Proteomes" id="UP000198379"/>
    </source>
</evidence>
<dbReference type="InterPro" id="IPR041657">
    <property type="entry name" value="HTH_17"/>
</dbReference>
<dbReference type="AlphaFoldDB" id="A0A238VM55"/>
<organism evidence="2 3">
    <name type="scientific">Dokdonia pacifica</name>
    <dbReference type="NCBI Taxonomy" id="1627892"/>
    <lineage>
        <taxon>Bacteria</taxon>
        <taxon>Pseudomonadati</taxon>
        <taxon>Bacteroidota</taxon>
        <taxon>Flavobacteriia</taxon>
        <taxon>Flavobacteriales</taxon>
        <taxon>Flavobacteriaceae</taxon>
        <taxon>Dokdonia</taxon>
    </lineage>
</organism>
<dbReference type="EMBL" id="FZNY01000001">
    <property type="protein sequence ID" value="SNR35435.1"/>
    <property type="molecule type" value="Genomic_DNA"/>
</dbReference>
<reference evidence="2 3" key="1">
    <citation type="submission" date="2017-06" db="EMBL/GenBank/DDBJ databases">
        <authorList>
            <person name="Kim H.J."/>
            <person name="Triplett B.A."/>
        </authorList>
    </citation>
    <scope>NUCLEOTIDE SEQUENCE [LARGE SCALE GENOMIC DNA]</scope>
    <source>
        <strain evidence="2 3">DSM 25597</strain>
    </source>
</reference>
<name>A0A238VM55_9FLAO</name>
<accession>A0A238VM55</accession>
<evidence type="ECO:0000313" key="2">
    <source>
        <dbReference type="EMBL" id="SNR35435.1"/>
    </source>
</evidence>
<evidence type="ECO:0000259" key="1">
    <source>
        <dbReference type="Pfam" id="PF12728"/>
    </source>
</evidence>
<dbReference type="PANTHER" id="PTHR34585">
    <property type="match status" value="1"/>
</dbReference>
<dbReference type="Proteomes" id="UP000198379">
    <property type="component" value="Unassembled WGS sequence"/>
</dbReference>
<proteinExistence type="predicted"/>
<keyword evidence="3" id="KW-1185">Reference proteome</keyword>